<evidence type="ECO:0000256" key="6">
    <source>
        <dbReference type="ARBA" id="ARBA00022777"/>
    </source>
</evidence>
<comment type="caution">
    <text evidence="11">The sequence shown here is derived from an EMBL/GenBank/DDBJ whole genome shotgun (WGS) entry which is preliminary data.</text>
</comment>
<dbReference type="CDD" id="cd16917">
    <property type="entry name" value="HATPase_UhpB-NarQ-NarX-like"/>
    <property type="match status" value="1"/>
</dbReference>
<dbReference type="Pfam" id="PF07730">
    <property type="entry name" value="HisKA_3"/>
    <property type="match status" value="1"/>
</dbReference>
<dbReference type="OrthoDB" id="227596at2"/>
<dbReference type="SUPFAM" id="SSF56954">
    <property type="entry name" value="Outer membrane efflux proteins (OEP)"/>
    <property type="match status" value="1"/>
</dbReference>
<evidence type="ECO:0000256" key="3">
    <source>
        <dbReference type="ARBA" id="ARBA00022553"/>
    </source>
</evidence>
<evidence type="ECO:0000259" key="10">
    <source>
        <dbReference type="Pfam" id="PF07730"/>
    </source>
</evidence>
<feature type="transmembrane region" description="Helical" evidence="9">
    <location>
        <begin position="80"/>
        <end position="97"/>
    </location>
</feature>
<dbReference type="PANTHER" id="PTHR24421">
    <property type="entry name" value="NITRATE/NITRITE SENSOR PROTEIN NARX-RELATED"/>
    <property type="match status" value="1"/>
</dbReference>
<dbReference type="InterPro" id="IPR036890">
    <property type="entry name" value="HATPase_C_sf"/>
</dbReference>
<keyword evidence="3" id="KW-0597">Phosphoprotein</keyword>
<evidence type="ECO:0000256" key="2">
    <source>
        <dbReference type="ARBA" id="ARBA00012438"/>
    </source>
</evidence>
<gene>
    <name evidence="11" type="ORF">FB561_4003</name>
</gene>
<keyword evidence="9" id="KW-0812">Transmembrane</keyword>
<keyword evidence="12" id="KW-1185">Reference proteome</keyword>
<evidence type="ECO:0000256" key="4">
    <source>
        <dbReference type="ARBA" id="ARBA00022679"/>
    </source>
</evidence>
<dbReference type="Gene3D" id="1.20.5.1930">
    <property type="match status" value="1"/>
</dbReference>
<dbReference type="AlphaFoldDB" id="A0A561BVI1"/>
<keyword evidence="9" id="KW-0472">Membrane</keyword>
<evidence type="ECO:0000256" key="1">
    <source>
        <dbReference type="ARBA" id="ARBA00000085"/>
    </source>
</evidence>
<name>A0A561BVI1_9ACTN</name>
<keyword evidence="9" id="KW-1133">Transmembrane helix</keyword>
<comment type="catalytic activity">
    <reaction evidence="1">
        <text>ATP + protein L-histidine = ADP + protein N-phospho-L-histidine.</text>
        <dbReference type="EC" id="2.7.13.3"/>
    </reaction>
</comment>
<reference evidence="11 12" key="1">
    <citation type="submission" date="2019-06" db="EMBL/GenBank/DDBJ databases">
        <title>Sequencing the genomes of 1000 actinobacteria strains.</title>
        <authorList>
            <person name="Klenk H.-P."/>
        </authorList>
    </citation>
    <scope>NUCLEOTIDE SEQUENCE [LARGE SCALE GENOMIC DNA]</scope>
    <source>
        <strain evidence="11 12">DSM 24683</strain>
    </source>
</reference>
<dbReference type="Gene3D" id="3.30.565.10">
    <property type="entry name" value="Histidine kinase-like ATPase, C-terminal domain"/>
    <property type="match status" value="1"/>
</dbReference>
<dbReference type="PANTHER" id="PTHR24421:SF10">
    <property type="entry name" value="NITRATE_NITRITE SENSOR PROTEIN NARQ"/>
    <property type="match status" value="1"/>
</dbReference>
<evidence type="ECO:0000256" key="7">
    <source>
        <dbReference type="ARBA" id="ARBA00022840"/>
    </source>
</evidence>
<dbReference type="GO" id="GO:0005524">
    <property type="term" value="F:ATP binding"/>
    <property type="evidence" value="ECO:0007669"/>
    <property type="project" value="UniProtKB-KW"/>
</dbReference>
<keyword evidence="8" id="KW-0902">Two-component regulatory system</keyword>
<feature type="transmembrane region" description="Helical" evidence="9">
    <location>
        <begin position="9"/>
        <end position="26"/>
    </location>
</feature>
<dbReference type="InterPro" id="IPR050482">
    <property type="entry name" value="Sensor_HK_TwoCompSys"/>
</dbReference>
<evidence type="ECO:0000313" key="12">
    <source>
        <dbReference type="Proteomes" id="UP000318380"/>
    </source>
</evidence>
<feature type="transmembrane region" description="Helical" evidence="9">
    <location>
        <begin position="129"/>
        <end position="146"/>
    </location>
</feature>
<dbReference type="SUPFAM" id="SSF55874">
    <property type="entry name" value="ATPase domain of HSP90 chaperone/DNA topoisomerase II/histidine kinase"/>
    <property type="match status" value="1"/>
</dbReference>
<keyword evidence="6 11" id="KW-0418">Kinase</keyword>
<organism evidence="11 12">
    <name type="scientific">Kribbella amoyensis</name>
    <dbReference type="NCBI Taxonomy" id="996641"/>
    <lineage>
        <taxon>Bacteria</taxon>
        <taxon>Bacillati</taxon>
        <taxon>Actinomycetota</taxon>
        <taxon>Actinomycetes</taxon>
        <taxon>Propionibacteriales</taxon>
        <taxon>Kribbellaceae</taxon>
        <taxon>Kribbella</taxon>
    </lineage>
</organism>
<keyword evidence="4" id="KW-0808">Transferase</keyword>
<protein>
    <recommendedName>
        <fullName evidence="2">histidine kinase</fullName>
        <ecNumber evidence="2">2.7.13.3</ecNumber>
    </recommendedName>
</protein>
<evidence type="ECO:0000313" key="11">
    <source>
        <dbReference type="EMBL" id="TWD82857.1"/>
    </source>
</evidence>
<dbReference type="Proteomes" id="UP000318380">
    <property type="component" value="Unassembled WGS sequence"/>
</dbReference>
<accession>A0A561BVI1</accession>
<evidence type="ECO:0000256" key="8">
    <source>
        <dbReference type="ARBA" id="ARBA00023012"/>
    </source>
</evidence>
<feature type="domain" description="Signal transduction histidine kinase subgroup 3 dimerisation and phosphoacceptor" evidence="10">
    <location>
        <begin position="179"/>
        <end position="246"/>
    </location>
</feature>
<dbReference type="GO" id="GO:0046983">
    <property type="term" value="F:protein dimerization activity"/>
    <property type="evidence" value="ECO:0007669"/>
    <property type="project" value="InterPro"/>
</dbReference>
<feature type="transmembrane region" description="Helical" evidence="9">
    <location>
        <begin position="32"/>
        <end position="51"/>
    </location>
</feature>
<sequence>MTRHGESGWLGRLLTSGVAVAVLATARPAEPWAWFVLAAGFAAFLIGTFLMTAREWWAFGLLGYAVVSSALIAGMPGSNALVLVLVSITDIAVMPFGRGRRNRPIIVAGVATALAYGGSALLFDRDLTWWLGQLGWAAVLIAFGLNRRQYEIQARQTEQLLAQTRVAQREHARAAALDERARIARELHDVLAHSLGALSVQLELAEALLEDRQDPAAALDRVQRSRKLARQGLTEARNAVAALRSDDVPALPEALATLAEQHRRDHGTTVRVTVDGAPGVLDSAAVVALLGAAREALTNAARHAAGRPVQVHLTGGTGVRLEVRNPIPEQPGDGGEAGFGLTGMRERLALVGGTLTAGPVGTEWVVVAEVTGERTTLVEVPG</sequence>
<evidence type="ECO:0000256" key="9">
    <source>
        <dbReference type="SAM" id="Phobius"/>
    </source>
</evidence>
<dbReference type="EC" id="2.7.13.3" evidence="2"/>
<feature type="transmembrane region" description="Helical" evidence="9">
    <location>
        <begin position="56"/>
        <end position="74"/>
    </location>
</feature>
<proteinExistence type="predicted"/>
<keyword evidence="5" id="KW-0547">Nucleotide-binding</keyword>
<dbReference type="GO" id="GO:0016020">
    <property type="term" value="C:membrane"/>
    <property type="evidence" value="ECO:0007669"/>
    <property type="project" value="InterPro"/>
</dbReference>
<dbReference type="EMBL" id="VIVK01000001">
    <property type="protein sequence ID" value="TWD82857.1"/>
    <property type="molecule type" value="Genomic_DNA"/>
</dbReference>
<evidence type="ECO:0000256" key="5">
    <source>
        <dbReference type="ARBA" id="ARBA00022741"/>
    </source>
</evidence>
<feature type="transmembrane region" description="Helical" evidence="9">
    <location>
        <begin position="104"/>
        <end position="123"/>
    </location>
</feature>
<keyword evidence="7" id="KW-0067">ATP-binding</keyword>
<dbReference type="InterPro" id="IPR011712">
    <property type="entry name" value="Sig_transdc_His_kin_sub3_dim/P"/>
</dbReference>
<dbReference type="GO" id="GO:0000155">
    <property type="term" value="F:phosphorelay sensor kinase activity"/>
    <property type="evidence" value="ECO:0007669"/>
    <property type="project" value="InterPro"/>
</dbReference>